<keyword evidence="7" id="KW-0411">Iron-sulfur</keyword>
<dbReference type="PROSITE" id="PS51379">
    <property type="entry name" value="4FE4S_FER_2"/>
    <property type="match status" value="1"/>
</dbReference>
<evidence type="ECO:0000256" key="3">
    <source>
        <dbReference type="ARBA" id="ARBA00022723"/>
    </source>
</evidence>
<dbReference type="PANTHER" id="PTHR43177:SF5">
    <property type="entry name" value="ANAEROBIC DIMETHYL SULFOXIDE REDUCTASE CHAIN B-RELATED"/>
    <property type="match status" value="1"/>
</dbReference>
<keyword evidence="1" id="KW-0813">Transport</keyword>
<accession>A0ABU6IYF9</accession>
<dbReference type="RefSeq" id="WP_326437873.1">
    <property type="nucleotide sequence ID" value="NZ_JAYMFH010000005.1"/>
</dbReference>
<dbReference type="EMBL" id="JAYMFH010000005">
    <property type="protein sequence ID" value="MEC4294873.1"/>
    <property type="molecule type" value="Genomic_DNA"/>
</dbReference>
<evidence type="ECO:0000259" key="8">
    <source>
        <dbReference type="PROSITE" id="PS51379"/>
    </source>
</evidence>
<dbReference type="SUPFAM" id="SSF54862">
    <property type="entry name" value="4Fe-4S ferredoxins"/>
    <property type="match status" value="1"/>
</dbReference>
<sequence>MRNGLLIDYEWCTHCHSCEVACKEEHGIPVGQWGIHLHDEGPWEKDDGKMNWFTVPVPTDLCDLCESRVSEGREPTCVHHCLASCMKFGPVDELAKELEKKPRQVLFVPR</sequence>
<evidence type="ECO:0000256" key="6">
    <source>
        <dbReference type="ARBA" id="ARBA00023004"/>
    </source>
</evidence>
<dbReference type="Proteomes" id="UP001343724">
    <property type="component" value="Unassembled WGS sequence"/>
</dbReference>
<keyword evidence="5" id="KW-0249">Electron transport</keyword>
<evidence type="ECO:0000256" key="7">
    <source>
        <dbReference type="ARBA" id="ARBA00023014"/>
    </source>
</evidence>
<evidence type="ECO:0000256" key="2">
    <source>
        <dbReference type="ARBA" id="ARBA00022485"/>
    </source>
</evidence>
<gene>
    <name evidence="9" type="ORF">VJ920_06095</name>
</gene>
<evidence type="ECO:0000313" key="9">
    <source>
        <dbReference type="EMBL" id="MEC4294873.1"/>
    </source>
</evidence>
<dbReference type="Gene3D" id="3.30.70.20">
    <property type="match status" value="1"/>
</dbReference>
<evidence type="ECO:0000256" key="1">
    <source>
        <dbReference type="ARBA" id="ARBA00022448"/>
    </source>
</evidence>
<reference evidence="9 10" key="1">
    <citation type="submission" date="2024-01" db="EMBL/GenBank/DDBJ databases">
        <title>novel species in genus Adlercreutzia.</title>
        <authorList>
            <person name="Liu X."/>
        </authorList>
    </citation>
    <scope>NUCLEOTIDE SEQUENCE [LARGE SCALE GENOMIC DNA]</scope>
    <source>
        <strain evidence="9 10">R22</strain>
    </source>
</reference>
<keyword evidence="6" id="KW-0408">Iron</keyword>
<comment type="caution">
    <text evidence="9">The sequence shown here is derived from an EMBL/GenBank/DDBJ whole genome shotgun (WGS) entry which is preliminary data.</text>
</comment>
<dbReference type="PANTHER" id="PTHR43177">
    <property type="entry name" value="PROTEIN NRFC"/>
    <property type="match status" value="1"/>
</dbReference>
<dbReference type="InterPro" id="IPR017896">
    <property type="entry name" value="4Fe4S_Fe-S-bd"/>
</dbReference>
<protein>
    <submittedName>
        <fullName evidence="9">Oxidoreductase</fullName>
    </submittedName>
</protein>
<keyword evidence="2" id="KW-0004">4Fe-4S</keyword>
<evidence type="ECO:0000313" key="10">
    <source>
        <dbReference type="Proteomes" id="UP001343724"/>
    </source>
</evidence>
<evidence type="ECO:0000256" key="4">
    <source>
        <dbReference type="ARBA" id="ARBA00022737"/>
    </source>
</evidence>
<dbReference type="InterPro" id="IPR050954">
    <property type="entry name" value="ET_IronSulfur_Cluster-Binding"/>
</dbReference>
<keyword evidence="4" id="KW-0677">Repeat</keyword>
<organism evidence="9 10">
    <name type="scientific">Adlercreutzia shanghongiae</name>
    <dbReference type="NCBI Taxonomy" id="3111773"/>
    <lineage>
        <taxon>Bacteria</taxon>
        <taxon>Bacillati</taxon>
        <taxon>Actinomycetota</taxon>
        <taxon>Coriobacteriia</taxon>
        <taxon>Eggerthellales</taxon>
        <taxon>Eggerthellaceae</taxon>
        <taxon>Adlercreutzia</taxon>
    </lineage>
</organism>
<proteinExistence type="predicted"/>
<name>A0ABU6IYF9_9ACTN</name>
<feature type="domain" description="4Fe-4S ferredoxin-type" evidence="8">
    <location>
        <begin position="3"/>
        <end position="33"/>
    </location>
</feature>
<keyword evidence="10" id="KW-1185">Reference proteome</keyword>
<keyword evidence="3" id="KW-0479">Metal-binding</keyword>
<evidence type="ECO:0000256" key="5">
    <source>
        <dbReference type="ARBA" id="ARBA00022982"/>
    </source>
</evidence>